<dbReference type="PROSITE" id="PS51257">
    <property type="entry name" value="PROKAR_LIPOPROTEIN"/>
    <property type="match status" value="1"/>
</dbReference>
<evidence type="ECO:0000313" key="3">
    <source>
        <dbReference type="Proteomes" id="UP000178197"/>
    </source>
</evidence>
<keyword evidence="1" id="KW-0732">Signal</keyword>
<organism evidence="2 3">
    <name type="scientific">Candidatus Yanofskybacteria bacterium RIFCSPHIGHO2_02_FULL_43_15c</name>
    <dbReference type="NCBI Taxonomy" id="1802679"/>
    <lineage>
        <taxon>Bacteria</taxon>
        <taxon>Candidatus Yanofskyibacteriota</taxon>
    </lineage>
</organism>
<name>A0A1F8FHZ4_9BACT</name>
<evidence type="ECO:0000313" key="2">
    <source>
        <dbReference type="EMBL" id="OGN12250.1"/>
    </source>
</evidence>
<feature type="signal peptide" evidence="1">
    <location>
        <begin position="1"/>
        <end position="21"/>
    </location>
</feature>
<proteinExistence type="predicted"/>
<dbReference type="AlphaFoldDB" id="A0A1F8FHZ4"/>
<dbReference type="Proteomes" id="UP000178197">
    <property type="component" value="Unassembled WGS sequence"/>
</dbReference>
<dbReference type="SUPFAM" id="SSF50494">
    <property type="entry name" value="Trypsin-like serine proteases"/>
    <property type="match status" value="1"/>
</dbReference>
<accession>A0A1F8FHZ4</accession>
<gene>
    <name evidence="2" type="ORF">A3C71_03105</name>
</gene>
<dbReference type="EMBL" id="MGJT01000020">
    <property type="protein sequence ID" value="OGN12250.1"/>
    <property type="molecule type" value="Genomic_DNA"/>
</dbReference>
<evidence type="ECO:0008006" key="4">
    <source>
        <dbReference type="Google" id="ProtNLM"/>
    </source>
</evidence>
<evidence type="ECO:0000256" key="1">
    <source>
        <dbReference type="SAM" id="SignalP"/>
    </source>
</evidence>
<feature type="chain" id="PRO_5009535489" description="Serine protease" evidence="1">
    <location>
        <begin position="22"/>
        <end position="283"/>
    </location>
</feature>
<reference evidence="2 3" key="1">
    <citation type="journal article" date="2016" name="Nat. Commun.">
        <title>Thousands of microbial genomes shed light on interconnected biogeochemical processes in an aquifer system.</title>
        <authorList>
            <person name="Anantharaman K."/>
            <person name="Brown C.T."/>
            <person name="Hug L.A."/>
            <person name="Sharon I."/>
            <person name="Castelle C.J."/>
            <person name="Probst A.J."/>
            <person name="Thomas B.C."/>
            <person name="Singh A."/>
            <person name="Wilkins M.J."/>
            <person name="Karaoz U."/>
            <person name="Brodie E.L."/>
            <person name="Williams K.H."/>
            <person name="Hubbard S.S."/>
            <person name="Banfield J.F."/>
        </authorList>
    </citation>
    <scope>NUCLEOTIDE SEQUENCE [LARGE SCALE GENOMIC DNA]</scope>
</reference>
<dbReference type="InterPro" id="IPR009003">
    <property type="entry name" value="Peptidase_S1_PA"/>
</dbReference>
<protein>
    <recommendedName>
        <fullName evidence="4">Serine protease</fullName>
    </recommendedName>
</protein>
<sequence>MKWPIFAVLLFLLLLSCGPNVDTRTVYQKSGIYPQDFKGPVALFARERNGAPHIWASAFLIDKPRGLFASAKHFVGNESDRDCKIFFNGRIYGGFLITVPEITDLVIIKIEGDFNSESFPEPFSLAGEVRLREKVFVQGIHIHPLQFQTGQKVVPILGKYYGMIGGGDEFVFDELEGEVVKLAREIKNSSIQGGSEVLAEVSNLYVRVETKEEHRLSATRGFAGLSGGPTLNERGELVGVNAVEDQGYVEIDQRGLTYYPWNSLNLVPVEEVKKLLSKVSQVR</sequence>
<comment type="caution">
    <text evidence="2">The sequence shown here is derived from an EMBL/GenBank/DDBJ whole genome shotgun (WGS) entry which is preliminary data.</text>
</comment>